<reference evidence="1 2" key="1">
    <citation type="submission" date="2022-05" db="EMBL/GenBank/DDBJ databases">
        <authorList>
            <consortium name="Genoscope - CEA"/>
            <person name="William W."/>
        </authorList>
    </citation>
    <scope>NUCLEOTIDE SEQUENCE [LARGE SCALE GENOMIC DNA]</scope>
</reference>
<evidence type="ECO:0000313" key="1">
    <source>
        <dbReference type="EMBL" id="CAH3023324.1"/>
    </source>
</evidence>
<evidence type="ECO:0000313" key="2">
    <source>
        <dbReference type="Proteomes" id="UP001159427"/>
    </source>
</evidence>
<dbReference type="EMBL" id="CALNXI010000256">
    <property type="protein sequence ID" value="CAH3023324.1"/>
    <property type="molecule type" value="Genomic_DNA"/>
</dbReference>
<dbReference type="Gene3D" id="3.40.1440.10">
    <property type="entry name" value="GIY-YIG endonuclease"/>
    <property type="match status" value="1"/>
</dbReference>
<keyword evidence="2" id="KW-1185">Reference proteome</keyword>
<comment type="caution">
    <text evidence="1">The sequence shown here is derived from an EMBL/GenBank/DDBJ whole genome shotgun (WGS) entry which is preliminary data.</text>
</comment>
<gene>
    <name evidence="1" type="ORF">PEVE_00018909</name>
</gene>
<evidence type="ECO:0008006" key="3">
    <source>
        <dbReference type="Google" id="ProtNLM"/>
    </source>
</evidence>
<dbReference type="Proteomes" id="UP001159427">
    <property type="component" value="Unassembled WGS sequence"/>
</dbReference>
<protein>
    <recommendedName>
        <fullName evidence="3">GIY-YIG domain-containing protein</fullName>
    </recommendedName>
</protein>
<feature type="non-terminal residue" evidence="1">
    <location>
        <position position="1"/>
    </location>
</feature>
<name>A0ABN8M8U0_9CNID</name>
<organism evidence="1 2">
    <name type="scientific">Porites evermanni</name>
    <dbReference type="NCBI Taxonomy" id="104178"/>
    <lineage>
        <taxon>Eukaryota</taxon>
        <taxon>Metazoa</taxon>
        <taxon>Cnidaria</taxon>
        <taxon>Anthozoa</taxon>
        <taxon>Hexacorallia</taxon>
        <taxon>Scleractinia</taxon>
        <taxon>Fungiina</taxon>
        <taxon>Poritidae</taxon>
        <taxon>Porites</taxon>
    </lineage>
</organism>
<accession>A0ABN8M8U0</accession>
<dbReference type="InterPro" id="IPR035901">
    <property type="entry name" value="GIY-YIG_endonuc_sf"/>
</dbReference>
<sequence length="102" mass="12134">IIECNICNLQYIGKSETAFNLRLNNHRNHIKKGISSCELTEHFLHNKRTHNFDNNVIITIIEQIRKDNISNEQKKDLLRHREIFWQKKLNSMQPNGLNKRIG</sequence>
<proteinExistence type="predicted"/>